<dbReference type="InterPro" id="IPR003718">
    <property type="entry name" value="OsmC/Ohr_fam"/>
</dbReference>
<dbReference type="Proteomes" id="UP000029714">
    <property type="component" value="Unassembled WGS sequence"/>
</dbReference>
<keyword evidence="3" id="KW-1185">Reference proteome</keyword>
<dbReference type="OrthoDB" id="5356953at2"/>
<reference evidence="1 4" key="4">
    <citation type="submission" date="2019-12" db="EMBL/GenBank/DDBJ databases">
        <title>Multi-Generational Helicobacter saguini Isolates.</title>
        <authorList>
            <person name="Mannion A."/>
            <person name="Shen Z."/>
            <person name="Fox J.G."/>
        </authorList>
    </citation>
    <scope>NUCLEOTIDE SEQUENCE [LARGE SCALE GENOMIC DNA]</scope>
    <source>
        <strain evidence="1">16-048</strain>
        <strain evidence="4">16-048 (F4)</strain>
    </source>
</reference>
<proteinExistence type="predicted"/>
<dbReference type="Pfam" id="PF02566">
    <property type="entry name" value="OsmC"/>
    <property type="match status" value="1"/>
</dbReference>
<dbReference type="STRING" id="1548018.LS64_04385"/>
<sequence length="167" mass="18258">MLELISKKGLDELKAKGKSEPNVVKTAKCKTIVKKRYIHENLIRNLKPHIIDEPPGLLGDDTAPNPTEALLAALGSCICVGIQANCVDKNIAIKSLDMELEGDINISAVWGVGDLNPKKELGVTDIRMKINLDADISESEKKAIIDNAIKWSPVANTLLRNVRLKEV</sequence>
<evidence type="ECO:0000313" key="4">
    <source>
        <dbReference type="Proteomes" id="UP000477070"/>
    </source>
</evidence>
<protein>
    <submittedName>
        <fullName evidence="2">OsmC family peroxiredoxin</fullName>
    </submittedName>
</protein>
<dbReference type="RefSeq" id="WP_034571081.1">
    <property type="nucleotide sequence ID" value="NZ_JRMP02000016.1"/>
</dbReference>
<organism evidence="2 3">
    <name type="scientific">Helicobacter saguini</name>
    <dbReference type="NCBI Taxonomy" id="1548018"/>
    <lineage>
        <taxon>Bacteria</taxon>
        <taxon>Pseudomonadati</taxon>
        <taxon>Campylobacterota</taxon>
        <taxon>Epsilonproteobacteria</taxon>
        <taxon>Campylobacterales</taxon>
        <taxon>Helicobacteraceae</taxon>
        <taxon>Helicobacter</taxon>
    </lineage>
</organism>
<dbReference type="InterPro" id="IPR036102">
    <property type="entry name" value="OsmC/Ohrsf"/>
</dbReference>
<dbReference type="InterPro" id="IPR015946">
    <property type="entry name" value="KH_dom-like_a/b"/>
</dbReference>
<dbReference type="InterPro" id="IPR052924">
    <property type="entry name" value="OsmC/Ohr_hydroprdx_reductase"/>
</dbReference>
<dbReference type="PANTHER" id="PTHR35368:SF1">
    <property type="entry name" value="HYDROPEROXIDE REDUCTASE"/>
    <property type="match status" value="1"/>
</dbReference>
<reference evidence="2 3" key="2">
    <citation type="journal article" date="2016" name="Infect. Immun.">
        <title>Helicobacter saguini, a Novel Helicobacter Isolated from Cotton-Top Tamarins with Ulcerative Colitis, Has Proinflammatory Properties and Induces Typhlocolitis and Dysplasia in Gnotobiotic IL-10-/- Mice.</title>
        <authorList>
            <person name="Shen Z."/>
            <person name="Mannion A."/>
            <person name="Whary M.T."/>
            <person name="Muthupalani S."/>
            <person name="Sheh A."/>
            <person name="Feng Y."/>
            <person name="Gong G."/>
            <person name="Vandamme P."/>
            <person name="Holcombe H.R."/>
            <person name="Paster B.J."/>
            <person name="Fox J.G."/>
        </authorList>
    </citation>
    <scope>NUCLEOTIDE SEQUENCE [LARGE SCALE GENOMIC DNA]</scope>
    <source>
        <strain evidence="2 3">MIT 97-6194</strain>
    </source>
</reference>
<name>A0A347VPU1_9HELI</name>
<dbReference type="Gene3D" id="3.30.300.20">
    <property type="match status" value="1"/>
</dbReference>
<accession>A0A347VPU1</accession>
<gene>
    <name evidence="1" type="ORF">DCO61_10535</name>
    <name evidence="2" type="ORF">LS64_009240</name>
</gene>
<evidence type="ECO:0000313" key="3">
    <source>
        <dbReference type="Proteomes" id="UP000029714"/>
    </source>
</evidence>
<dbReference type="EMBL" id="JRMP02000016">
    <property type="protein sequence ID" value="TLD92973.1"/>
    <property type="molecule type" value="Genomic_DNA"/>
</dbReference>
<reference evidence="2" key="3">
    <citation type="submission" date="2018-04" db="EMBL/GenBank/DDBJ databases">
        <authorList>
            <person name="Sheh A."/>
            <person name="Shen Z."/>
            <person name="Mannion A.J."/>
            <person name="Fox J.G."/>
        </authorList>
    </citation>
    <scope>NUCLEOTIDE SEQUENCE</scope>
    <source>
        <strain evidence="2">MIT 97-6194</strain>
    </source>
</reference>
<reference evidence="2 3" key="1">
    <citation type="journal article" date="2014" name="Genome Announc.">
        <title>Draft genome sequences of eight enterohepatic helicobacter species isolated from both laboratory and wild rodents.</title>
        <authorList>
            <person name="Sheh A."/>
            <person name="Shen Z."/>
            <person name="Fox J.G."/>
        </authorList>
    </citation>
    <scope>NUCLEOTIDE SEQUENCE [LARGE SCALE GENOMIC DNA]</scope>
    <source>
        <strain evidence="2 3">MIT 97-6194</strain>
    </source>
</reference>
<dbReference type="AlphaFoldDB" id="A0A347VPU1"/>
<dbReference type="Proteomes" id="UP000477070">
    <property type="component" value="Unassembled WGS sequence"/>
</dbReference>
<evidence type="ECO:0000313" key="1">
    <source>
        <dbReference type="EMBL" id="MWV70417.1"/>
    </source>
</evidence>
<dbReference type="EMBL" id="QBIU01000002">
    <property type="protein sequence ID" value="MWV70417.1"/>
    <property type="molecule type" value="Genomic_DNA"/>
</dbReference>
<dbReference type="SUPFAM" id="SSF82784">
    <property type="entry name" value="OsmC-like"/>
    <property type="match status" value="1"/>
</dbReference>
<comment type="caution">
    <text evidence="2">The sequence shown here is derived from an EMBL/GenBank/DDBJ whole genome shotgun (WGS) entry which is preliminary data.</text>
</comment>
<dbReference type="PANTHER" id="PTHR35368">
    <property type="entry name" value="HYDROPEROXIDE REDUCTASE"/>
    <property type="match status" value="1"/>
</dbReference>
<evidence type="ECO:0000313" key="2">
    <source>
        <dbReference type="EMBL" id="TLD92973.1"/>
    </source>
</evidence>